<dbReference type="Proteomes" id="UP000517523">
    <property type="component" value="Unassembled WGS sequence"/>
</dbReference>
<dbReference type="PANTHER" id="PTHR40047">
    <property type="entry name" value="UPF0703 PROTEIN YCGQ"/>
    <property type="match status" value="1"/>
</dbReference>
<dbReference type="RefSeq" id="WP_183585385.1">
    <property type="nucleotide sequence ID" value="NZ_JACHXJ010000006.1"/>
</dbReference>
<dbReference type="EMBL" id="JACHXJ010000006">
    <property type="protein sequence ID" value="MBB3131006.1"/>
    <property type="molecule type" value="Genomic_DNA"/>
</dbReference>
<dbReference type="AlphaFoldDB" id="A0A839TVW8"/>
<dbReference type="InterPro" id="IPR052955">
    <property type="entry name" value="UPF0703_membrane_permease"/>
</dbReference>
<feature type="domain" description="DUF1980" evidence="3">
    <location>
        <begin position="157"/>
        <end position="293"/>
    </location>
</feature>
<evidence type="ECO:0000256" key="1">
    <source>
        <dbReference type="SAM" id="Phobius"/>
    </source>
</evidence>
<feature type="domain" description="DUF1980" evidence="2">
    <location>
        <begin position="13"/>
        <end position="118"/>
    </location>
</feature>
<feature type="transmembrane region" description="Helical" evidence="1">
    <location>
        <begin position="87"/>
        <end position="104"/>
    </location>
</feature>
<evidence type="ECO:0000313" key="5">
    <source>
        <dbReference type="Proteomes" id="UP000517523"/>
    </source>
</evidence>
<dbReference type="InterPro" id="IPR015402">
    <property type="entry name" value="DUF1980"/>
</dbReference>
<reference evidence="4 5" key="1">
    <citation type="submission" date="2020-08" db="EMBL/GenBank/DDBJ databases">
        <title>Genomic Encyclopedia of Type Strains, Phase III (KMG-III): the genomes of soil and plant-associated and newly described type strains.</title>
        <authorList>
            <person name="Whitman W."/>
        </authorList>
    </citation>
    <scope>NUCLEOTIDE SEQUENCE [LARGE SCALE GENOMIC DNA]</scope>
    <source>
        <strain evidence="4 5">CECT 5831</strain>
    </source>
</reference>
<dbReference type="Pfam" id="PF21537">
    <property type="entry name" value="DUF1980_C"/>
    <property type="match status" value="1"/>
</dbReference>
<keyword evidence="1" id="KW-0812">Transmembrane</keyword>
<feature type="transmembrane region" description="Helical" evidence="1">
    <location>
        <begin position="45"/>
        <end position="66"/>
    </location>
</feature>
<gene>
    <name evidence="4" type="ORF">FHS19_005726</name>
</gene>
<sequence length="313" mass="34018">MNDSRSIRLHYLFRAAVLAAFALYILHLMQQDALHYYVAPALARWIRLCPVPLGLMALSLVIQALLGRSQVLCNCDHRLPAGFLKSTGLYGLFMLPLLLGFLLPDKALGSIAAAKKGISLSYSAMEPEKAVPSASTVPQKSITGTATEPKKAVTFETSDPYAKEFAELAKLLYAQPVIPVYPAIYSETFGAIEMFKEQFAGKEIAVSGFVYRDQTGGTSGPFAVSRFLVQCCTADATPFGIMVDPQHKLTLPADSWVKVQGKLKIVPQGGKDLIEIEASQITPIAQPQTPYIYTSADSVAAWKELQKDASKAK</sequence>
<proteinExistence type="predicted"/>
<evidence type="ECO:0000259" key="2">
    <source>
        <dbReference type="Pfam" id="PF09323"/>
    </source>
</evidence>
<name>A0A839TVW8_9BACL</name>
<dbReference type="Pfam" id="PF09323">
    <property type="entry name" value="DUF1980"/>
    <property type="match status" value="1"/>
</dbReference>
<keyword evidence="1" id="KW-1133">Transmembrane helix</keyword>
<dbReference type="InterPro" id="IPR048493">
    <property type="entry name" value="DUF1980_N"/>
</dbReference>
<dbReference type="PANTHER" id="PTHR40047:SF1">
    <property type="entry name" value="UPF0703 PROTEIN YCGQ"/>
    <property type="match status" value="1"/>
</dbReference>
<feature type="transmembrane region" description="Helical" evidence="1">
    <location>
        <begin position="12"/>
        <end position="30"/>
    </location>
</feature>
<evidence type="ECO:0000313" key="4">
    <source>
        <dbReference type="EMBL" id="MBB3131006.1"/>
    </source>
</evidence>
<evidence type="ECO:0000259" key="3">
    <source>
        <dbReference type="Pfam" id="PF21537"/>
    </source>
</evidence>
<dbReference type="NCBIfam" id="TIGR03943">
    <property type="entry name" value="TIGR03943 family putative permease subunit"/>
    <property type="match status" value="1"/>
</dbReference>
<comment type="caution">
    <text evidence="4">The sequence shown here is derived from an EMBL/GenBank/DDBJ whole genome shotgun (WGS) entry which is preliminary data.</text>
</comment>
<organism evidence="4 5">
    <name type="scientific">Paenibacillus rhizosphaerae</name>
    <dbReference type="NCBI Taxonomy" id="297318"/>
    <lineage>
        <taxon>Bacteria</taxon>
        <taxon>Bacillati</taxon>
        <taxon>Bacillota</taxon>
        <taxon>Bacilli</taxon>
        <taxon>Bacillales</taxon>
        <taxon>Paenibacillaceae</taxon>
        <taxon>Paenibacillus</taxon>
    </lineage>
</organism>
<keyword evidence="1" id="KW-0472">Membrane</keyword>
<dbReference type="InterPro" id="IPR048447">
    <property type="entry name" value="DUF1980_C"/>
</dbReference>
<protein>
    <submittedName>
        <fullName evidence="4">Putative repeat protein (TIGR03943 family)</fullName>
    </submittedName>
</protein>
<accession>A0A839TVW8</accession>